<reference evidence="2" key="2">
    <citation type="submission" date="2021-10" db="EMBL/GenBank/DDBJ databases">
        <title>Phylogenomics reveals ancestral predisposition of the termite-cultivated fungus Termitomyces towards a domesticated lifestyle.</title>
        <authorList>
            <person name="Auxier B."/>
            <person name="Grum-Grzhimaylo A."/>
            <person name="Cardenas M.E."/>
            <person name="Lodge J.D."/>
            <person name="Laessoe T."/>
            <person name="Pedersen O."/>
            <person name="Smith M.E."/>
            <person name="Kuyper T.W."/>
            <person name="Franco-Molano E.A."/>
            <person name="Baroni T.J."/>
            <person name="Aanen D.K."/>
        </authorList>
    </citation>
    <scope>NUCLEOTIDE SEQUENCE</scope>
    <source>
        <strain evidence="2">AP01</strain>
        <tissue evidence="2">Mycelium</tissue>
    </source>
</reference>
<dbReference type="EMBL" id="JABCKV010000003">
    <property type="protein sequence ID" value="KAG5648374.1"/>
    <property type="molecule type" value="Genomic_DNA"/>
</dbReference>
<keyword evidence="3" id="KW-1185">Reference proteome</keyword>
<proteinExistence type="predicted"/>
<organism evidence="2 3">
    <name type="scientific">Asterophora parasitica</name>
    <dbReference type="NCBI Taxonomy" id="117018"/>
    <lineage>
        <taxon>Eukaryota</taxon>
        <taxon>Fungi</taxon>
        <taxon>Dikarya</taxon>
        <taxon>Basidiomycota</taxon>
        <taxon>Agaricomycotina</taxon>
        <taxon>Agaricomycetes</taxon>
        <taxon>Agaricomycetidae</taxon>
        <taxon>Agaricales</taxon>
        <taxon>Tricholomatineae</taxon>
        <taxon>Lyophyllaceae</taxon>
        <taxon>Asterophora</taxon>
    </lineage>
</organism>
<dbReference type="OrthoDB" id="431929at2759"/>
<dbReference type="AlphaFoldDB" id="A0A9P7KG93"/>
<comment type="caution">
    <text evidence="2">The sequence shown here is derived from an EMBL/GenBank/DDBJ whole genome shotgun (WGS) entry which is preliminary data.</text>
</comment>
<protein>
    <submittedName>
        <fullName evidence="2">Uncharacterized protein</fullName>
    </submittedName>
</protein>
<feature type="region of interest" description="Disordered" evidence="1">
    <location>
        <begin position="82"/>
        <end position="127"/>
    </location>
</feature>
<feature type="compositionally biased region" description="Basic and acidic residues" evidence="1">
    <location>
        <begin position="115"/>
        <end position="127"/>
    </location>
</feature>
<gene>
    <name evidence="2" type="ORF">DXG03_004946</name>
</gene>
<evidence type="ECO:0000313" key="2">
    <source>
        <dbReference type="EMBL" id="KAG5648374.1"/>
    </source>
</evidence>
<evidence type="ECO:0000256" key="1">
    <source>
        <dbReference type="SAM" id="MobiDB-lite"/>
    </source>
</evidence>
<reference evidence="2" key="1">
    <citation type="submission" date="2020-07" db="EMBL/GenBank/DDBJ databases">
        <authorList>
            <person name="Nieuwenhuis M."/>
            <person name="Van De Peppel L.J.J."/>
        </authorList>
    </citation>
    <scope>NUCLEOTIDE SEQUENCE</scope>
    <source>
        <strain evidence="2">AP01</strain>
        <tissue evidence="2">Mycelium</tissue>
    </source>
</reference>
<accession>A0A9P7KG93</accession>
<evidence type="ECO:0000313" key="3">
    <source>
        <dbReference type="Proteomes" id="UP000775547"/>
    </source>
</evidence>
<feature type="compositionally biased region" description="Low complexity" evidence="1">
    <location>
        <begin position="96"/>
        <end position="106"/>
    </location>
</feature>
<dbReference type="Proteomes" id="UP000775547">
    <property type="component" value="Unassembled WGS sequence"/>
</dbReference>
<name>A0A9P7KG93_9AGAR</name>
<sequence>MEDHIMKECTVMTGKSERARTMPICARGNCKKVLFQPIRCDAASTSRPGVSNLLAGVNTKNLNAKASAASAATMGAIKKATTATATTPASRPVQVAKPAPAKPATPSSHAIPFSKTDRRAKAERESRLKAMQARAKKGLLSEEEKAILAAEEKEAAEKKDCVVM</sequence>